<evidence type="ECO:0000313" key="2">
    <source>
        <dbReference type="EMBL" id="GJG57479.1"/>
    </source>
</evidence>
<dbReference type="GeneID" id="72468384"/>
<feature type="signal peptide" evidence="1">
    <location>
        <begin position="1"/>
        <end position="43"/>
    </location>
</feature>
<feature type="chain" id="PRO_5040232740" evidence="1">
    <location>
        <begin position="44"/>
        <end position="274"/>
    </location>
</feature>
<name>A0A9R1C7K8_9BACT</name>
<dbReference type="Proteomes" id="UP000825483">
    <property type="component" value="Unassembled WGS sequence"/>
</dbReference>
<reference evidence="2" key="1">
    <citation type="journal article" date="2022" name="Int. J. Syst. Evol. Microbiol.">
        <title>Prevotella lacticifex sp. nov., isolated from the rumen of cows.</title>
        <authorList>
            <person name="Shinkai T."/>
            <person name="Ikeyama N."/>
            <person name="Kumagai M."/>
            <person name="Ohmori H."/>
            <person name="Sakamoto M."/>
            <person name="Ohkuma M."/>
            <person name="Mitsumori M."/>
        </authorList>
    </citation>
    <scope>NUCLEOTIDE SEQUENCE</scope>
    <source>
        <strain evidence="2">R5076</strain>
    </source>
</reference>
<protein>
    <submittedName>
        <fullName evidence="2">Uncharacterized protein</fullName>
    </submittedName>
</protein>
<keyword evidence="1" id="KW-0732">Signal</keyword>
<dbReference type="AlphaFoldDB" id="A0A9R1C7K8"/>
<proteinExistence type="predicted"/>
<evidence type="ECO:0000256" key="1">
    <source>
        <dbReference type="SAM" id="SignalP"/>
    </source>
</evidence>
<organism evidence="2 3">
    <name type="scientific">Prevotella lacticifex</name>
    <dbReference type="NCBI Taxonomy" id="2854755"/>
    <lineage>
        <taxon>Bacteria</taxon>
        <taxon>Pseudomonadati</taxon>
        <taxon>Bacteroidota</taxon>
        <taxon>Bacteroidia</taxon>
        <taxon>Bacteroidales</taxon>
        <taxon>Prevotellaceae</taxon>
        <taxon>Prevotella</taxon>
    </lineage>
</organism>
<gene>
    <name evidence="2" type="ORF">PRLR5076_03300</name>
</gene>
<dbReference type="EMBL" id="BPUB01000001">
    <property type="protein sequence ID" value="GJG57479.1"/>
    <property type="molecule type" value="Genomic_DNA"/>
</dbReference>
<keyword evidence="3" id="KW-1185">Reference proteome</keyword>
<evidence type="ECO:0000313" key="3">
    <source>
        <dbReference type="Proteomes" id="UP000825483"/>
    </source>
</evidence>
<sequence length="274" mass="31163">MGQIRLKTSKTFKRQKNKTDRRYKKCCALTAAFLLFSASHAFAGWRLVIDTKTIAQVSANAAAQKAIEDKHNERLDTISDKQKKILQYTATMEGIKELYHLTMTNVRGFGEETAYYKEIFLLSADILTSVPTVTKYIASNPVKNYVLCLNELADIVIETEGLIHDFIDVVNNGKIKLPDNPIIRQKIPNGGGRYNMGQGDGYNFMDRYTRLTLANKIYSRLLEMKYKMDVMVMMCQFGTWGEVFFAIDPESWASVYQASNMVDGIINDWNNLGT</sequence>
<dbReference type="RefSeq" id="WP_223929580.1">
    <property type="nucleotide sequence ID" value="NZ_BPTU01000003.1"/>
</dbReference>
<comment type="caution">
    <text evidence="2">The sequence shown here is derived from an EMBL/GenBank/DDBJ whole genome shotgun (WGS) entry which is preliminary data.</text>
</comment>
<accession>A0A9R1C7K8</accession>